<dbReference type="FunFam" id="1.20.1260.100:FF:000001">
    <property type="entry name" value="translocator protein 2"/>
    <property type="match status" value="1"/>
</dbReference>
<evidence type="ECO:0000313" key="7">
    <source>
        <dbReference type="EMBL" id="QGU03349.1"/>
    </source>
</evidence>
<evidence type="ECO:0000256" key="6">
    <source>
        <dbReference type="SAM" id="Phobius"/>
    </source>
</evidence>
<feature type="transmembrane region" description="Helical" evidence="6">
    <location>
        <begin position="54"/>
        <end position="72"/>
    </location>
</feature>
<reference evidence="7 8" key="1">
    <citation type="journal article" date="2021" name="Int. J. Syst. Evol. Microbiol.">
        <title>Classification of three corynebacterial strains isolated from a small paddock in North Rhine-Westphalia: proposal of &lt;i&gt;Corynebacterium kalinowskii&lt;/i&gt; sp. nov., &lt;i&gt;Corynebacterium comes&lt;/i&gt; sp. nov. and &lt;i&gt;Corynebacterium occultum&lt;/i&gt; sp. nov.</title>
        <authorList>
            <person name="Schaffert L."/>
            <person name="Ruwe M."/>
            <person name="Milse J."/>
            <person name="Hanuschka K."/>
            <person name="Ortseifen V."/>
            <person name="Droste J."/>
            <person name="Brandt D."/>
            <person name="Schl L."/>
            <person name="Kutter Y."/>
            <person name="Vinke S."/>
            <person name="Vieh P."/>
            <person name="Jacob L."/>
            <person name="L N.C."/>
            <person name="Schulte-Berndt E."/>
            <person name="Hain C."/>
            <person name="Linder M."/>
            <person name="Schmidt P."/>
            <person name="Wollenschl L."/>
            <person name="Luttermann T."/>
            <person name="Thieme E."/>
            <person name="Hassa J."/>
            <person name="Haak M."/>
            <person name="Wittchen M."/>
            <person name="Mentz A."/>
            <person name="Persicke M."/>
            <person name="Busche T."/>
            <person name="R C."/>
        </authorList>
    </citation>
    <scope>NUCLEOTIDE SEQUENCE [LARGE SCALE GENOMIC DNA]</scope>
    <source>
        <strain evidence="7 8">2019</strain>
    </source>
</reference>
<comment type="similarity">
    <text evidence="2">Belongs to the TspO/BZRP family.</text>
</comment>
<organism evidence="7 8">
    <name type="scientific">Corynebacterium comes</name>
    <dbReference type="NCBI Taxonomy" id="2675218"/>
    <lineage>
        <taxon>Bacteria</taxon>
        <taxon>Bacillati</taxon>
        <taxon>Actinomycetota</taxon>
        <taxon>Actinomycetes</taxon>
        <taxon>Mycobacteriales</taxon>
        <taxon>Corynebacteriaceae</taxon>
        <taxon>Corynebacterium</taxon>
    </lineage>
</organism>
<dbReference type="GO" id="GO:0016020">
    <property type="term" value="C:membrane"/>
    <property type="evidence" value="ECO:0007669"/>
    <property type="project" value="UniProtKB-SubCell"/>
</dbReference>
<sequence length="169" mass="17981">MSFLNLSTPTQRRYRTIGATSAAVIATAVAGSLATDTSSSWYRSLTKPSIQPPAWVFPVAWTGLYASIAAVAGRSLADLRESGDTAEYQALRNALAANLTLNAGWSALFFKGHQSGLATLEAGALAISSADLARRTMAVSRSRGAFLLPYAAWTTFATVLTGTIWYQNR</sequence>
<dbReference type="GO" id="GO:0033013">
    <property type="term" value="P:tetrapyrrole metabolic process"/>
    <property type="evidence" value="ECO:0007669"/>
    <property type="project" value="UniProtKB-ARBA"/>
</dbReference>
<protein>
    <submittedName>
        <fullName evidence="7">TspO/MBR family protein</fullName>
    </submittedName>
</protein>
<name>A0A6B8VJW3_9CORY</name>
<keyword evidence="4 6" id="KW-1133">Transmembrane helix</keyword>
<evidence type="ECO:0000256" key="2">
    <source>
        <dbReference type="ARBA" id="ARBA00007524"/>
    </source>
</evidence>
<dbReference type="Gene3D" id="1.20.1260.100">
    <property type="entry name" value="TspO/MBR protein"/>
    <property type="match status" value="1"/>
</dbReference>
<evidence type="ECO:0000256" key="1">
    <source>
        <dbReference type="ARBA" id="ARBA00004141"/>
    </source>
</evidence>
<evidence type="ECO:0000313" key="8">
    <source>
        <dbReference type="Proteomes" id="UP000425178"/>
    </source>
</evidence>
<dbReference type="PANTHER" id="PTHR10057:SF0">
    <property type="entry name" value="TRANSLOCATOR PROTEIN"/>
    <property type="match status" value="1"/>
</dbReference>
<accession>A0A6B8VJW3</accession>
<dbReference type="EMBL" id="CP046453">
    <property type="protein sequence ID" value="QGU03349.1"/>
    <property type="molecule type" value="Genomic_DNA"/>
</dbReference>
<gene>
    <name evidence="7" type="ORF">CETAM_00280</name>
</gene>
<dbReference type="RefSeq" id="WP_156226546.1">
    <property type="nucleotide sequence ID" value="NZ_CP046453.1"/>
</dbReference>
<dbReference type="Pfam" id="PF03073">
    <property type="entry name" value="TspO_MBR"/>
    <property type="match status" value="1"/>
</dbReference>
<proteinExistence type="inferred from homology"/>
<evidence type="ECO:0000256" key="4">
    <source>
        <dbReference type="ARBA" id="ARBA00022989"/>
    </source>
</evidence>
<keyword evidence="3 6" id="KW-0812">Transmembrane</keyword>
<dbReference type="CDD" id="cd15904">
    <property type="entry name" value="TSPO_MBR"/>
    <property type="match status" value="1"/>
</dbReference>
<dbReference type="AlphaFoldDB" id="A0A6B8VJW3"/>
<feature type="transmembrane region" description="Helical" evidence="6">
    <location>
        <begin position="144"/>
        <end position="166"/>
    </location>
</feature>
<dbReference type="Proteomes" id="UP000425178">
    <property type="component" value="Chromosome"/>
</dbReference>
<keyword evidence="8" id="KW-1185">Reference proteome</keyword>
<evidence type="ECO:0000256" key="5">
    <source>
        <dbReference type="ARBA" id="ARBA00023136"/>
    </source>
</evidence>
<dbReference type="InterPro" id="IPR004307">
    <property type="entry name" value="TspO_MBR"/>
</dbReference>
<evidence type="ECO:0000256" key="3">
    <source>
        <dbReference type="ARBA" id="ARBA00022692"/>
    </source>
</evidence>
<dbReference type="PIRSF" id="PIRSF005859">
    <property type="entry name" value="PBR"/>
    <property type="match status" value="1"/>
</dbReference>
<dbReference type="PANTHER" id="PTHR10057">
    <property type="entry name" value="PERIPHERAL-TYPE BENZODIAZEPINE RECEPTOR"/>
    <property type="match status" value="1"/>
</dbReference>
<dbReference type="KEGG" id="ccoe:CETAM_00280"/>
<comment type="subcellular location">
    <subcellularLocation>
        <location evidence="1">Membrane</location>
        <topology evidence="1">Multi-pass membrane protein</topology>
    </subcellularLocation>
</comment>
<keyword evidence="5 6" id="KW-0472">Membrane</keyword>
<dbReference type="InterPro" id="IPR038330">
    <property type="entry name" value="TspO/MBR-related_sf"/>
</dbReference>